<dbReference type="PANTHER" id="PTHR36112:SF1">
    <property type="entry name" value="RIBOSOMAL RNA SMALL SUBUNIT METHYLTRANSFERASE J"/>
    <property type="match status" value="1"/>
</dbReference>
<protein>
    <submittedName>
        <fullName evidence="1">Class I SAM-dependent methyltransferase</fullName>
        <ecNumber evidence="1">2.1.1.-</ecNumber>
    </submittedName>
</protein>
<dbReference type="InterPro" id="IPR007536">
    <property type="entry name" value="16SrRNA_methylTrfase_J"/>
</dbReference>
<accession>A0ABV8SEH4</accession>
<name>A0ABV8SEH4_9BACL</name>
<dbReference type="InterPro" id="IPR029063">
    <property type="entry name" value="SAM-dependent_MTases_sf"/>
</dbReference>
<dbReference type="Proteomes" id="UP001595755">
    <property type="component" value="Unassembled WGS sequence"/>
</dbReference>
<dbReference type="Gene3D" id="3.40.50.150">
    <property type="entry name" value="Vaccinia Virus protein VP39"/>
    <property type="match status" value="1"/>
</dbReference>
<evidence type="ECO:0000313" key="1">
    <source>
        <dbReference type="EMBL" id="MFC4304769.1"/>
    </source>
</evidence>
<dbReference type="EC" id="2.1.1.-" evidence="1"/>
<organism evidence="1 2">
    <name type="scientific">Cohnella boryungensis</name>
    <dbReference type="NCBI Taxonomy" id="768479"/>
    <lineage>
        <taxon>Bacteria</taxon>
        <taxon>Bacillati</taxon>
        <taxon>Bacillota</taxon>
        <taxon>Bacilli</taxon>
        <taxon>Bacillales</taxon>
        <taxon>Paenibacillaceae</taxon>
        <taxon>Cohnella</taxon>
    </lineage>
</organism>
<dbReference type="PANTHER" id="PTHR36112">
    <property type="entry name" value="RIBOSOMAL RNA SMALL SUBUNIT METHYLTRANSFERASE J"/>
    <property type="match status" value="1"/>
</dbReference>
<comment type="caution">
    <text evidence="1">The sequence shown here is derived from an EMBL/GenBank/DDBJ whole genome shotgun (WGS) entry which is preliminary data.</text>
</comment>
<dbReference type="RefSeq" id="WP_378127056.1">
    <property type="nucleotide sequence ID" value="NZ_JBHSED010000032.1"/>
</dbReference>
<dbReference type="SUPFAM" id="SSF53335">
    <property type="entry name" value="S-adenosyl-L-methionine-dependent methyltransferases"/>
    <property type="match status" value="1"/>
</dbReference>
<evidence type="ECO:0000313" key="2">
    <source>
        <dbReference type="Proteomes" id="UP001595755"/>
    </source>
</evidence>
<sequence>MTTSDRPAAEIVARAIRLAEELGAAYVQRKGRTIRALQRSADDNAVIVVGAQEVRLVRQDGQPFYFHPSMALVRLKGLRAGGRDALIAVSEVMAGNTVLDCTAGLCSDSIVFSYAVGSSGRVIACEAVQVLYALVREGLQTYESGIPDIDRAMRAIETVHDSYEKLLPRMKDKSVDIVYFDPMFEKPVVSSSSLQPLRTLAEHEPLSAQAVQEAIRIARKKVILKDHRDSGQFERLGFRLLRSSSAVAYGVIDVD</sequence>
<keyword evidence="1" id="KW-0489">Methyltransferase</keyword>
<dbReference type="Pfam" id="PF04445">
    <property type="entry name" value="SAM_MT"/>
    <property type="match status" value="1"/>
</dbReference>
<gene>
    <name evidence="1" type="ORF">ACFO1S_15160</name>
</gene>
<dbReference type="GO" id="GO:0008168">
    <property type="term" value="F:methyltransferase activity"/>
    <property type="evidence" value="ECO:0007669"/>
    <property type="project" value="UniProtKB-KW"/>
</dbReference>
<proteinExistence type="predicted"/>
<dbReference type="EMBL" id="JBHSED010000032">
    <property type="protein sequence ID" value="MFC4304769.1"/>
    <property type="molecule type" value="Genomic_DNA"/>
</dbReference>
<reference evidence="2" key="1">
    <citation type="journal article" date="2019" name="Int. J. Syst. Evol. Microbiol.">
        <title>The Global Catalogue of Microorganisms (GCM) 10K type strain sequencing project: providing services to taxonomists for standard genome sequencing and annotation.</title>
        <authorList>
            <consortium name="The Broad Institute Genomics Platform"/>
            <consortium name="The Broad Institute Genome Sequencing Center for Infectious Disease"/>
            <person name="Wu L."/>
            <person name="Ma J."/>
        </authorList>
    </citation>
    <scope>NUCLEOTIDE SEQUENCE [LARGE SCALE GENOMIC DNA]</scope>
    <source>
        <strain evidence="2">CGMCC 4.1641</strain>
    </source>
</reference>
<dbReference type="GO" id="GO:0032259">
    <property type="term" value="P:methylation"/>
    <property type="evidence" value="ECO:0007669"/>
    <property type="project" value="UniProtKB-KW"/>
</dbReference>
<keyword evidence="1" id="KW-0808">Transferase</keyword>
<keyword evidence="2" id="KW-1185">Reference proteome</keyword>